<organism evidence="3 4">
    <name type="scientific">Salvia divinorum</name>
    <name type="common">Maria pastora</name>
    <name type="synonym">Diviner's sage</name>
    <dbReference type="NCBI Taxonomy" id="28513"/>
    <lineage>
        <taxon>Eukaryota</taxon>
        <taxon>Viridiplantae</taxon>
        <taxon>Streptophyta</taxon>
        <taxon>Embryophyta</taxon>
        <taxon>Tracheophyta</taxon>
        <taxon>Spermatophyta</taxon>
        <taxon>Magnoliopsida</taxon>
        <taxon>eudicotyledons</taxon>
        <taxon>Gunneridae</taxon>
        <taxon>Pentapetalae</taxon>
        <taxon>asterids</taxon>
        <taxon>lamiids</taxon>
        <taxon>Lamiales</taxon>
        <taxon>Lamiaceae</taxon>
        <taxon>Nepetoideae</taxon>
        <taxon>Mentheae</taxon>
        <taxon>Salviinae</taxon>
        <taxon>Salvia</taxon>
        <taxon>Salvia subgen. Calosphace</taxon>
    </lineage>
</organism>
<feature type="region of interest" description="Disordered" evidence="1">
    <location>
        <begin position="1"/>
        <end position="41"/>
    </location>
</feature>
<gene>
    <name evidence="3" type="ORF">AAHA92_24864</name>
</gene>
<feature type="compositionally biased region" description="Low complexity" evidence="1">
    <location>
        <begin position="221"/>
        <end position="231"/>
    </location>
</feature>
<feature type="domain" description="Myb/SANT-like" evidence="2">
    <location>
        <begin position="37"/>
        <end position="133"/>
    </location>
</feature>
<dbReference type="AlphaFoldDB" id="A0ABD1GBV2"/>
<name>A0ABD1GBV2_SALDI</name>
<keyword evidence="4" id="KW-1185">Reference proteome</keyword>
<dbReference type="PANTHER" id="PTHR46250:SF15">
    <property type="entry name" value="OS01G0523800 PROTEIN"/>
    <property type="match status" value="1"/>
</dbReference>
<reference evidence="3 4" key="1">
    <citation type="submission" date="2024-06" db="EMBL/GenBank/DDBJ databases">
        <title>A chromosome level genome sequence of Diviner's sage (Salvia divinorum).</title>
        <authorList>
            <person name="Ford S.A."/>
            <person name="Ro D.-K."/>
            <person name="Ness R.W."/>
            <person name="Phillips M.A."/>
        </authorList>
    </citation>
    <scope>NUCLEOTIDE SEQUENCE [LARGE SCALE GENOMIC DNA]</scope>
    <source>
        <strain evidence="3">SAF-2024a</strain>
        <tissue evidence="3">Leaf</tissue>
    </source>
</reference>
<evidence type="ECO:0000259" key="2">
    <source>
        <dbReference type="Pfam" id="PF12776"/>
    </source>
</evidence>
<proteinExistence type="predicted"/>
<dbReference type="Proteomes" id="UP001567538">
    <property type="component" value="Unassembled WGS sequence"/>
</dbReference>
<evidence type="ECO:0000313" key="3">
    <source>
        <dbReference type="EMBL" id="KAL1540521.1"/>
    </source>
</evidence>
<accession>A0ABD1GBV2</accession>
<evidence type="ECO:0000313" key="4">
    <source>
        <dbReference type="Proteomes" id="UP001567538"/>
    </source>
</evidence>
<feature type="compositionally biased region" description="Polar residues" evidence="1">
    <location>
        <begin position="197"/>
        <end position="210"/>
    </location>
</feature>
<dbReference type="EMBL" id="JBEAFC010000009">
    <property type="protein sequence ID" value="KAL1540521.1"/>
    <property type="molecule type" value="Genomic_DNA"/>
</dbReference>
<evidence type="ECO:0000256" key="1">
    <source>
        <dbReference type="SAM" id="MobiDB-lite"/>
    </source>
</evidence>
<dbReference type="InterPro" id="IPR024752">
    <property type="entry name" value="Myb/SANT-like_dom"/>
</dbReference>
<feature type="region of interest" description="Disordered" evidence="1">
    <location>
        <begin position="184"/>
        <end position="238"/>
    </location>
</feature>
<protein>
    <recommendedName>
        <fullName evidence="2">Myb/SANT-like domain-containing protein</fullName>
    </recommendedName>
</protein>
<dbReference type="Pfam" id="PF12776">
    <property type="entry name" value="Myb_DNA-bind_3"/>
    <property type="match status" value="1"/>
</dbReference>
<comment type="caution">
    <text evidence="3">The sequence shown here is derived from an EMBL/GenBank/DDBJ whole genome shotgun (WGS) entry which is preliminary data.</text>
</comment>
<feature type="compositionally biased region" description="Basic and acidic residues" evidence="1">
    <location>
        <begin position="29"/>
        <end position="40"/>
    </location>
</feature>
<dbReference type="PANTHER" id="PTHR46250">
    <property type="entry name" value="MYB/SANT-LIKE DNA-BINDING DOMAIN PROTEIN-RELATED"/>
    <property type="match status" value="1"/>
</dbReference>
<sequence length="334" mass="37236">MSQSKRSRCSMEMFQGKRMTSRLGRGRQGKGERTRRSWSDREEETLLSSMKELVALGWKSDNGFRGGYLGKLEEALRAQYPASCIKATPHIVSKITAWKKSYYSLQGILQRSGVGFNLNDDYKIDCDDDQWAQIVKADTNARFMRDKSWPQYDDWLEIFGKDRANGSGAEDIMEALNGLYSAERQGTSDGGGLNAPTDDTSADDSMNVNSLHEAPADSTCQSAGGSESQSEAARKSTGDPAMDVMLELIGKMHEDTNARLQCLSLRIGYEQDLCKAQKEVFELLGRIPELSLQQKFDAGDILLEKIERLNFFLGIPEGGRLAYVLHALAKFNKP</sequence>